<accession>A5AN52</accession>
<sequence>MVQKLALNLCFSAATQITDEQVPYADVALFCEVEGFTGKASSFVLLLRGGISPFSSSIFKDEGVLMDLAKSVILWKEQDEGLSLESKGGGYGPLWMFSNEDLVVDVPKNSYNDVGCAVIDLCSEAGALGAIRTCWMMGASPLSGISSPSPYSAFTQAPTANTRGVDGRGQPSDLPTISPPATPLGFEPVTSTLIPLVGLQALLTLLKAIAVRKGAYFTLIVHSPKRPRRTQGELMDVANPPICQHFGITYGWFSEGSCLPIEEVRS</sequence>
<dbReference type="AlphaFoldDB" id="A5AN52"/>
<dbReference type="EMBL" id="AM430578">
    <property type="protein sequence ID" value="CAN71490.1"/>
    <property type="molecule type" value="Genomic_DNA"/>
</dbReference>
<protein>
    <submittedName>
        <fullName evidence="1">Uncharacterized protein</fullName>
    </submittedName>
</protein>
<reference evidence="1" key="1">
    <citation type="journal article" date="2007" name="PLoS ONE">
        <title>The first genome sequence of an elite grapevine cultivar (Pinot noir Vitis vinifera L.): coping with a highly heterozygous genome.</title>
        <authorList>
            <person name="Velasco R."/>
            <person name="Zharkikh A."/>
            <person name="Troggio M."/>
            <person name="Cartwright D.A."/>
            <person name="Cestaro A."/>
            <person name="Pruss D."/>
            <person name="Pindo M."/>
            <person name="FitzGerald L.M."/>
            <person name="Vezzulli S."/>
            <person name="Reid J."/>
            <person name="Malacarne G."/>
            <person name="Iliev D."/>
            <person name="Coppola G."/>
            <person name="Wardell B."/>
            <person name="Micheletti D."/>
            <person name="Macalma T."/>
            <person name="Facci M."/>
            <person name="Mitchell J.T."/>
            <person name="Perazzolli M."/>
            <person name="Eldredge G."/>
            <person name="Gatto P."/>
            <person name="Oyzerski R."/>
            <person name="Moretto M."/>
            <person name="Gutin N."/>
            <person name="Stefanini M."/>
            <person name="Chen Y."/>
            <person name="Segala C."/>
            <person name="Davenport C."/>
            <person name="Dematte L."/>
            <person name="Mraz A."/>
            <person name="Battilana J."/>
            <person name="Stormo K."/>
            <person name="Costa F."/>
            <person name="Tao Q."/>
            <person name="Si-Ammour A."/>
            <person name="Harkins T."/>
            <person name="Lackey A."/>
            <person name="Perbost C."/>
            <person name="Taillon B."/>
            <person name="Stella A."/>
            <person name="Solovyev V."/>
            <person name="Fawcett J.A."/>
            <person name="Sterck L."/>
            <person name="Vandepoele K."/>
            <person name="Grando S.M."/>
            <person name="Toppo S."/>
            <person name="Moser C."/>
            <person name="Lanchbury J."/>
            <person name="Bogden R."/>
            <person name="Skolnick M."/>
            <person name="Sgaramella V."/>
            <person name="Bhatnagar S.K."/>
            <person name="Fontana P."/>
            <person name="Gutin A."/>
            <person name="Van de Peer Y."/>
            <person name="Salamini F."/>
            <person name="Viola R."/>
        </authorList>
    </citation>
    <scope>NUCLEOTIDE SEQUENCE</scope>
</reference>
<gene>
    <name evidence="1" type="ORF">VITISV_005341</name>
</gene>
<name>A5AN52_VITVI</name>
<evidence type="ECO:0000313" key="1">
    <source>
        <dbReference type="EMBL" id="CAN71490.1"/>
    </source>
</evidence>
<organism evidence="1">
    <name type="scientific">Vitis vinifera</name>
    <name type="common">Grape</name>
    <dbReference type="NCBI Taxonomy" id="29760"/>
    <lineage>
        <taxon>Eukaryota</taxon>
        <taxon>Viridiplantae</taxon>
        <taxon>Streptophyta</taxon>
        <taxon>Embryophyta</taxon>
        <taxon>Tracheophyta</taxon>
        <taxon>Spermatophyta</taxon>
        <taxon>Magnoliopsida</taxon>
        <taxon>eudicotyledons</taxon>
        <taxon>Gunneridae</taxon>
        <taxon>Pentapetalae</taxon>
        <taxon>rosids</taxon>
        <taxon>Vitales</taxon>
        <taxon>Vitaceae</taxon>
        <taxon>Viteae</taxon>
        <taxon>Vitis</taxon>
    </lineage>
</organism>
<proteinExistence type="predicted"/>